<sequence length="98" mass="10629">MALVLRREARCLRRPPRVALQSGGAAFSVTSIAAGGVRISVPLVLQRRASRDLVRSGVVFSSLGLPIRDERENRLVEAPHLQVFRGAGRVADLDGRTT</sequence>
<accession>A0AAP0PEX0</accession>
<protein>
    <submittedName>
        <fullName evidence="1">Uncharacterized protein</fullName>
    </submittedName>
</protein>
<organism evidence="1 2">
    <name type="scientific">Stephania japonica</name>
    <dbReference type="NCBI Taxonomy" id="461633"/>
    <lineage>
        <taxon>Eukaryota</taxon>
        <taxon>Viridiplantae</taxon>
        <taxon>Streptophyta</taxon>
        <taxon>Embryophyta</taxon>
        <taxon>Tracheophyta</taxon>
        <taxon>Spermatophyta</taxon>
        <taxon>Magnoliopsida</taxon>
        <taxon>Ranunculales</taxon>
        <taxon>Menispermaceae</taxon>
        <taxon>Menispermoideae</taxon>
        <taxon>Cissampelideae</taxon>
        <taxon>Stephania</taxon>
    </lineage>
</organism>
<gene>
    <name evidence="1" type="ORF">Sjap_008724</name>
</gene>
<name>A0AAP0PEX0_9MAGN</name>
<evidence type="ECO:0000313" key="1">
    <source>
        <dbReference type="EMBL" id="KAK9138130.1"/>
    </source>
</evidence>
<keyword evidence="2" id="KW-1185">Reference proteome</keyword>
<dbReference type="EMBL" id="JBBNAE010000003">
    <property type="protein sequence ID" value="KAK9138130.1"/>
    <property type="molecule type" value="Genomic_DNA"/>
</dbReference>
<reference evidence="1 2" key="1">
    <citation type="submission" date="2024-01" db="EMBL/GenBank/DDBJ databases">
        <title>Genome assemblies of Stephania.</title>
        <authorList>
            <person name="Yang L."/>
        </authorList>
    </citation>
    <scope>NUCLEOTIDE SEQUENCE [LARGE SCALE GENOMIC DNA]</scope>
    <source>
        <strain evidence="1">QJT</strain>
        <tissue evidence="1">Leaf</tissue>
    </source>
</reference>
<comment type="caution">
    <text evidence="1">The sequence shown here is derived from an EMBL/GenBank/DDBJ whole genome shotgun (WGS) entry which is preliminary data.</text>
</comment>
<dbReference type="Proteomes" id="UP001417504">
    <property type="component" value="Unassembled WGS sequence"/>
</dbReference>
<dbReference type="AlphaFoldDB" id="A0AAP0PEX0"/>
<evidence type="ECO:0000313" key="2">
    <source>
        <dbReference type="Proteomes" id="UP001417504"/>
    </source>
</evidence>
<proteinExistence type="predicted"/>